<evidence type="ECO:0000256" key="1">
    <source>
        <dbReference type="SAM" id="MobiDB-lite"/>
    </source>
</evidence>
<sequence>RGRGEAGDGRSEPPRAGCVGERSCSRSSRKWDIVRQGRSAPRWDWSYECDAMAGCRLFGGREGESKKKDAATTGRQGWPTSRAKVTEMAKWQTGLQSVESCGPVMVRSDLVWSRLVWPEPEPESEPAPAERGLGGLAQT</sequence>
<comment type="caution">
    <text evidence="2">The sequence shown here is derived from an EMBL/GenBank/DDBJ whole genome shotgun (WGS) entry which is preliminary data.</text>
</comment>
<evidence type="ECO:0000313" key="2">
    <source>
        <dbReference type="EMBL" id="KZL70887.1"/>
    </source>
</evidence>
<protein>
    <submittedName>
        <fullName evidence="2">Uncharacterized protein</fullName>
    </submittedName>
</protein>
<feature type="compositionally biased region" description="Basic and acidic residues" evidence="1">
    <location>
        <begin position="1"/>
        <end position="13"/>
    </location>
</feature>
<evidence type="ECO:0000313" key="3">
    <source>
        <dbReference type="Proteomes" id="UP000076552"/>
    </source>
</evidence>
<proteinExistence type="predicted"/>
<gene>
    <name evidence="2" type="ORF">CT0861_01289</name>
</gene>
<dbReference type="EMBL" id="LFIV01000082">
    <property type="protein sequence ID" value="KZL70887.1"/>
    <property type="molecule type" value="Genomic_DNA"/>
</dbReference>
<feature type="compositionally biased region" description="Basic and acidic residues" evidence="1">
    <location>
        <begin position="60"/>
        <end position="70"/>
    </location>
</feature>
<feature type="region of interest" description="Disordered" evidence="1">
    <location>
        <begin position="118"/>
        <end position="139"/>
    </location>
</feature>
<dbReference type="Proteomes" id="UP000076552">
    <property type="component" value="Unassembled WGS sequence"/>
</dbReference>
<dbReference type="AlphaFoldDB" id="A0A161YEI5"/>
<organism evidence="2 3">
    <name type="scientific">Colletotrichum tofieldiae</name>
    <dbReference type="NCBI Taxonomy" id="708197"/>
    <lineage>
        <taxon>Eukaryota</taxon>
        <taxon>Fungi</taxon>
        <taxon>Dikarya</taxon>
        <taxon>Ascomycota</taxon>
        <taxon>Pezizomycotina</taxon>
        <taxon>Sordariomycetes</taxon>
        <taxon>Hypocreomycetidae</taxon>
        <taxon>Glomerellales</taxon>
        <taxon>Glomerellaceae</taxon>
        <taxon>Colletotrichum</taxon>
        <taxon>Colletotrichum spaethianum species complex</taxon>
    </lineage>
</organism>
<feature type="non-terminal residue" evidence="2">
    <location>
        <position position="1"/>
    </location>
</feature>
<reference evidence="2 3" key="1">
    <citation type="submission" date="2015-06" db="EMBL/GenBank/DDBJ databases">
        <title>Survival trade-offs in plant roots during colonization by closely related pathogenic and mutualistic fungi.</title>
        <authorList>
            <person name="Hacquard S."/>
            <person name="Kracher B."/>
            <person name="Hiruma K."/>
            <person name="Weinman A."/>
            <person name="Muench P."/>
            <person name="Garrido Oter R."/>
            <person name="Ver Loren van Themaat E."/>
            <person name="Dallerey J.-F."/>
            <person name="Damm U."/>
            <person name="Henrissat B."/>
            <person name="Lespinet O."/>
            <person name="Thon M."/>
            <person name="Kemen E."/>
            <person name="McHardy A.C."/>
            <person name="Schulze-Lefert P."/>
            <person name="O'Connell R.J."/>
        </authorList>
    </citation>
    <scope>NUCLEOTIDE SEQUENCE [LARGE SCALE GENOMIC DNA]</scope>
    <source>
        <strain evidence="2 3">0861</strain>
    </source>
</reference>
<feature type="region of interest" description="Disordered" evidence="1">
    <location>
        <begin position="1"/>
        <end position="22"/>
    </location>
</feature>
<keyword evidence="3" id="KW-1185">Reference proteome</keyword>
<accession>A0A161YEI5</accession>
<name>A0A161YEI5_9PEZI</name>
<feature type="region of interest" description="Disordered" evidence="1">
    <location>
        <begin position="60"/>
        <end position="83"/>
    </location>
</feature>